<dbReference type="WBParaSite" id="HCON_00040330-00001">
    <property type="protein sequence ID" value="HCON_00040330-00001"/>
    <property type="gene ID" value="HCON_00040330"/>
</dbReference>
<sequence length="158" mass="17713">MGRDAYTDGDRLREGRSGRQAGDMRAEVCRKGTGQTGQRTQRSRRQTGRWTATDKQTGTDSHRRQTDRKTGKHGHIKTNGDRHSDGQIPRQEDRDGQHTHRGAHTDRYGQTEGHGRTDSQGGGQARTKGQTRTDADRHTPGRRMQGRGQHIHGQTGQK</sequence>
<accession>A0A7I4Y0Y4</accession>
<organism evidence="2 3">
    <name type="scientific">Haemonchus contortus</name>
    <name type="common">Barber pole worm</name>
    <dbReference type="NCBI Taxonomy" id="6289"/>
    <lineage>
        <taxon>Eukaryota</taxon>
        <taxon>Metazoa</taxon>
        <taxon>Ecdysozoa</taxon>
        <taxon>Nematoda</taxon>
        <taxon>Chromadorea</taxon>
        <taxon>Rhabditida</taxon>
        <taxon>Rhabditina</taxon>
        <taxon>Rhabditomorpha</taxon>
        <taxon>Strongyloidea</taxon>
        <taxon>Trichostrongylidae</taxon>
        <taxon>Haemonchus</taxon>
    </lineage>
</organism>
<protein>
    <submittedName>
        <fullName evidence="3">S-antigen protein</fullName>
    </submittedName>
</protein>
<feature type="compositionally biased region" description="Basic and acidic residues" evidence="1">
    <location>
        <begin position="1"/>
        <end position="30"/>
    </location>
</feature>
<keyword evidence="2" id="KW-1185">Reference proteome</keyword>
<feature type="region of interest" description="Disordered" evidence="1">
    <location>
        <begin position="1"/>
        <end position="158"/>
    </location>
</feature>
<evidence type="ECO:0000256" key="1">
    <source>
        <dbReference type="SAM" id="MobiDB-lite"/>
    </source>
</evidence>
<reference evidence="3" key="1">
    <citation type="submission" date="2020-12" db="UniProtKB">
        <authorList>
            <consortium name="WormBaseParasite"/>
        </authorList>
    </citation>
    <scope>IDENTIFICATION</scope>
    <source>
        <strain evidence="3">MHco3</strain>
    </source>
</reference>
<evidence type="ECO:0000313" key="3">
    <source>
        <dbReference type="WBParaSite" id="HCON_00040330-00001"/>
    </source>
</evidence>
<dbReference type="AlphaFoldDB" id="A0A7I4Y0Y4"/>
<evidence type="ECO:0000313" key="2">
    <source>
        <dbReference type="Proteomes" id="UP000025227"/>
    </source>
</evidence>
<dbReference type="Proteomes" id="UP000025227">
    <property type="component" value="Unplaced"/>
</dbReference>
<feature type="compositionally biased region" description="Basic and acidic residues" evidence="1">
    <location>
        <begin position="60"/>
        <end position="69"/>
    </location>
</feature>
<proteinExistence type="predicted"/>
<feature type="compositionally biased region" description="Basic and acidic residues" evidence="1">
    <location>
        <begin position="78"/>
        <end position="117"/>
    </location>
</feature>
<name>A0A7I4Y0Y4_HAECO</name>